<protein>
    <submittedName>
        <fullName evidence="1">Uncharacterized protein</fullName>
    </submittedName>
</protein>
<proteinExistence type="predicted"/>
<reference evidence="1 2" key="2">
    <citation type="journal article" date="2012" name="Open Biol.">
        <title>Characteristics of nucleosomes and linker DNA regions on the genome of the basidiomycete Mixia osmundae revealed by mono- and dinucleosome mapping.</title>
        <authorList>
            <person name="Nishida H."/>
            <person name="Kondo S."/>
            <person name="Matsumoto T."/>
            <person name="Suzuki Y."/>
            <person name="Yoshikawa H."/>
            <person name="Taylor T.D."/>
            <person name="Sugiyama J."/>
        </authorList>
    </citation>
    <scope>NUCLEOTIDE SEQUENCE [LARGE SCALE GENOMIC DNA]</scope>
    <source>
        <strain evidence="2">CBS 9802 / IAM 14324 / JCM 22182 / KY 12970</strain>
    </source>
</reference>
<keyword evidence="2" id="KW-1185">Reference proteome</keyword>
<dbReference type="HOGENOM" id="CLU_2121666_0_0_1"/>
<dbReference type="AlphaFoldDB" id="G7E061"/>
<dbReference type="InParanoid" id="G7E061"/>
<evidence type="ECO:0000313" key="1">
    <source>
        <dbReference type="EMBL" id="GAA96221.1"/>
    </source>
</evidence>
<dbReference type="Proteomes" id="UP000009131">
    <property type="component" value="Unassembled WGS sequence"/>
</dbReference>
<gene>
    <name evidence="1" type="primary">Mo02885</name>
    <name evidence="1" type="ORF">E5Q_02885</name>
</gene>
<sequence>MASIPTCLRLKHRRVTVILPVRPSMTTTELKKLLLTALSSRSAQTSSVKAPDMTDEDEVIALDEPEMDYARLKPDELGLFRLVVSSRDARRQEWDRLSDGSRLSDHGLEEGAILGIGFQHKGVMQEPSVVWPEDAEES</sequence>
<name>G7E061_MIXOS</name>
<accession>G7E061</accession>
<organism evidence="1 2">
    <name type="scientific">Mixia osmundae (strain CBS 9802 / IAM 14324 / JCM 22182 / KY 12970)</name>
    <dbReference type="NCBI Taxonomy" id="764103"/>
    <lineage>
        <taxon>Eukaryota</taxon>
        <taxon>Fungi</taxon>
        <taxon>Dikarya</taxon>
        <taxon>Basidiomycota</taxon>
        <taxon>Pucciniomycotina</taxon>
        <taxon>Mixiomycetes</taxon>
        <taxon>Mixiales</taxon>
        <taxon>Mixiaceae</taxon>
        <taxon>Mixia</taxon>
    </lineage>
</organism>
<dbReference type="EMBL" id="BABT02000076">
    <property type="protein sequence ID" value="GAA96221.1"/>
    <property type="molecule type" value="Genomic_DNA"/>
</dbReference>
<evidence type="ECO:0000313" key="2">
    <source>
        <dbReference type="Proteomes" id="UP000009131"/>
    </source>
</evidence>
<comment type="caution">
    <text evidence="1">The sequence shown here is derived from an EMBL/GenBank/DDBJ whole genome shotgun (WGS) entry which is preliminary data.</text>
</comment>
<reference evidence="1 2" key="1">
    <citation type="journal article" date="2011" name="J. Gen. Appl. Microbiol.">
        <title>Draft genome sequencing of the enigmatic basidiomycete Mixia osmundae.</title>
        <authorList>
            <person name="Nishida H."/>
            <person name="Nagatsuka Y."/>
            <person name="Sugiyama J."/>
        </authorList>
    </citation>
    <scope>NUCLEOTIDE SEQUENCE [LARGE SCALE GENOMIC DNA]</scope>
    <source>
        <strain evidence="2">CBS 9802 / IAM 14324 / JCM 22182 / KY 12970</strain>
    </source>
</reference>